<comment type="caution">
    <text evidence="5">The sequence shown here is derived from an EMBL/GenBank/DDBJ whole genome shotgun (WGS) entry which is preliminary data.</text>
</comment>
<feature type="compositionally biased region" description="Gly residues" evidence="2">
    <location>
        <begin position="562"/>
        <end position="591"/>
    </location>
</feature>
<dbReference type="OrthoDB" id="946948at2"/>
<sequence>MHPSLRSSTRSALGGAVAAFLTLLGPAALAQTTGSVGIGTSAPDASALLELNSVTKGLLTPRMTASERAAIQSPARGLLVYQTDGVQLGFWYHNGSAWTYLNPSSAGDDLGNHSATRALTMNGNVINFGSALTQQLNLWGTDYGIGVQPYTLALRSGGGFAWYKGGTYAGNQTDPGAGGSVQMVLSDVGYLGLGRTAPTNRLDVAVGTARTGSHAANRPLYITGDFNDASNGAEFRHWNGTQGIGIGYNSLYAAGSNTDQSLNLMPKGSAGVGIGTTNPTQKLQVAGQIYSSAGGFRFPDNTVQTTAATAPAPQTLTLTGQQLGISGGNSITLPVGADNLGNHTATQNLNLGTSQLVGNGGGSGLSISNGGTVGIGGSVGIGTSTPAASAQLDVTATTRGFLPPRVTQAQRDAIANPAAGLVVFNTSTNHLSLFDGSYWTETIGTTQSLEGSRAWTVPPGVTSVLIDMAGSEGQARQSLNPVGPPIISPGGKGGRVQATLAVTPGAQLYLTEATGIGRASSVSYVAANGTETLLLVAGGGGQAGSIQFYQVTGAPPVQAGGAGGGLTGANGSHGAGGGSQTAGGGVGGTGHGSTTSVTATAGRFRYGGDGGQTRSFGGSNTTIYNGGDGGDGYYGGGGARPMGGGGGGSSYADPTAATNVIHTQGYQTGNGYIRLTPNRPAEAPAISLTQAETGQADGAILFSDNNRLAGNANQLSWDKVNNRLGVGLNTAGSSATLAFGNTTRQMLNLWGTAYGIGVQNSTQYFRSGESFAWIVGGAHNDGQFNAGGGSIPMVLKGGKLGIGTTAPVVELDVPNGSVHLPGDSWIRFSGDNKNYLRGTTILADDGQGGRVGIGTNIPSFPLDVQGSVTPGNYAYAYFAAAGNGTATSGSTASNTGPVSIRATGRVLATEFNATSDRRLKSIIGLSNAAQDLALLSQIRITDYTMRDRVQYGSRQFKKVIAQEVEQVFPQAVSQHSGFLPDIYAQAANVEMEADSLLRLTLPAAPATAAKAGQRIRLITKAGEVVGTVKAARGTTLLVRGARQLAGQQVFVFGLEHPDVRTVDYEALAMLNVSATQELARQLAELQQHNARLQQQVATLQATAGTAQAQTTQQLQTQAAQTAELQQRLKALEALLGARAEAK</sequence>
<dbReference type="RefSeq" id="WP_111480303.1">
    <property type="nucleotide sequence ID" value="NZ_QHKM01000010.1"/>
</dbReference>
<dbReference type="AlphaFoldDB" id="A0A328BBK3"/>
<evidence type="ECO:0000256" key="2">
    <source>
        <dbReference type="SAM" id="MobiDB-lite"/>
    </source>
</evidence>
<protein>
    <recommendedName>
        <fullName evidence="4">Peptidase S74 domain-containing protein</fullName>
    </recommendedName>
</protein>
<proteinExistence type="predicted"/>
<feature type="signal peptide" evidence="3">
    <location>
        <begin position="1"/>
        <end position="30"/>
    </location>
</feature>
<evidence type="ECO:0000256" key="3">
    <source>
        <dbReference type="SAM" id="SignalP"/>
    </source>
</evidence>
<accession>A0A328BBK3</accession>
<name>A0A328BBK3_9BACT</name>
<dbReference type="Pfam" id="PF13884">
    <property type="entry name" value="Peptidase_S74"/>
    <property type="match status" value="1"/>
</dbReference>
<keyword evidence="3" id="KW-0732">Signal</keyword>
<dbReference type="PROSITE" id="PS51688">
    <property type="entry name" value="ICA"/>
    <property type="match status" value="1"/>
</dbReference>
<reference evidence="6" key="1">
    <citation type="submission" date="2018-05" db="EMBL/GenBank/DDBJ databases">
        <authorList>
            <person name="Nie L."/>
        </authorList>
    </citation>
    <scope>NUCLEOTIDE SEQUENCE [LARGE SCALE GENOMIC DNA]</scope>
    <source>
        <strain evidence="6">NL</strain>
    </source>
</reference>
<evidence type="ECO:0000313" key="6">
    <source>
        <dbReference type="Proteomes" id="UP000248553"/>
    </source>
</evidence>
<dbReference type="InterPro" id="IPR030392">
    <property type="entry name" value="S74_ICA"/>
</dbReference>
<evidence type="ECO:0000313" key="5">
    <source>
        <dbReference type="EMBL" id="RAK63226.1"/>
    </source>
</evidence>
<dbReference type="Proteomes" id="UP000248553">
    <property type="component" value="Unassembled WGS sequence"/>
</dbReference>
<feature type="region of interest" description="Disordered" evidence="2">
    <location>
        <begin position="562"/>
        <end position="597"/>
    </location>
</feature>
<feature type="domain" description="Peptidase S74" evidence="4">
    <location>
        <begin position="915"/>
        <end position="1089"/>
    </location>
</feature>
<keyword evidence="6" id="KW-1185">Reference proteome</keyword>
<feature type="chain" id="PRO_5016256199" description="Peptidase S74 domain-containing protein" evidence="3">
    <location>
        <begin position="31"/>
        <end position="1142"/>
    </location>
</feature>
<feature type="coiled-coil region" evidence="1">
    <location>
        <begin position="1071"/>
        <end position="1134"/>
    </location>
</feature>
<organism evidence="5 6">
    <name type="scientific">Hymenobacter edaphi</name>
    <dbReference type="NCBI Taxonomy" id="2211146"/>
    <lineage>
        <taxon>Bacteria</taxon>
        <taxon>Pseudomonadati</taxon>
        <taxon>Bacteroidota</taxon>
        <taxon>Cytophagia</taxon>
        <taxon>Cytophagales</taxon>
        <taxon>Hymenobacteraceae</taxon>
        <taxon>Hymenobacter</taxon>
    </lineage>
</organism>
<keyword evidence="1" id="KW-0175">Coiled coil</keyword>
<evidence type="ECO:0000256" key="1">
    <source>
        <dbReference type="SAM" id="Coils"/>
    </source>
</evidence>
<evidence type="ECO:0000259" key="4">
    <source>
        <dbReference type="PROSITE" id="PS51688"/>
    </source>
</evidence>
<gene>
    <name evidence="5" type="ORF">DLM85_21815</name>
</gene>
<dbReference type="EMBL" id="QHKM01000010">
    <property type="protein sequence ID" value="RAK63226.1"/>
    <property type="molecule type" value="Genomic_DNA"/>
</dbReference>